<protein>
    <submittedName>
        <fullName evidence="3">tRNA 2-thiocytidine biosynthesis protein TtcA</fullName>
    </submittedName>
</protein>
<dbReference type="PANTHER" id="PTHR43686">
    <property type="entry name" value="SULFURTRANSFERASE-RELATED"/>
    <property type="match status" value="1"/>
</dbReference>
<dbReference type="GO" id="GO:0016740">
    <property type="term" value="F:transferase activity"/>
    <property type="evidence" value="ECO:0007669"/>
    <property type="project" value="UniProtKB-KW"/>
</dbReference>
<evidence type="ECO:0000256" key="1">
    <source>
        <dbReference type="ARBA" id="ARBA00022679"/>
    </source>
</evidence>
<evidence type="ECO:0000259" key="2">
    <source>
        <dbReference type="Pfam" id="PF01171"/>
    </source>
</evidence>
<dbReference type="EMBL" id="DXEU01000189">
    <property type="protein sequence ID" value="HIX53203.1"/>
    <property type="molecule type" value="Genomic_DNA"/>
</dbReference>
<dbReference type="InterPro" id="IPR011063">
    <property type="entry name" value="TilS/TtcA_N"/>
</dbReference>
<dbReference type="InterPro" id="IPR014729">
    <property type="entry name" value="Rossmann-like_a/b/a_fold"/>
</dbReference>
<evidence type="ECO:0000313" key="4">
    <source>
        <dbReference type="Proteomes" id="UP000886780"/>
    </source>
</evidence>
<dbReference type="PIRSF" id="PIRSF004976">
    <property type="entry name" value="ATPase_YdaO"/>
    <property type="match status" value="1"/>
</dbReference>
<keyword evidence="1" id="KW-0808">Transferase</keyword>
<organism evidence="3 4">
    <name type="scientific">Candidatus Lachnoclostridium stercoripullorum</name>
    <dbReference type="NCBI Taxonomy" id="2838635"/>
    <lineage>
        <taxon>Bacteria</taxon>
        <taxon>Bacillati</taxon>
        <taxon>Bacillota</taxon>
        <taxon>Clostridia</taxon>
        <taxon>Lachnospirales</taxon>
        <taxon>Lachnospiraceae</taxon>
    </lineage>
</organism>
<evidence type="ECO:0000313" key="3">
    <source>
        <dbReference type="EMBL" id="HIX53203.1"/>
    </source>
</evidence>
<gene>
    <name evidence="3" type="ORF">IAA28_10420</name>
</gene>
<reference evidence="3" key="1">
    <citation type="journal article" date="2021" name="PeerJ">
        <title>Extensive microbial diversity within the chicken gut microbiome revealed by metagenomics and culture.</title>
        <authorList>
            <person name="Gilroy R."/>
            <person name="Ravi A."/>
            <person name="Getino M."/>
            <person name="Pursley I."/>
            <person name="Horton D.L."/>
            <person name="Alikhan N.F."/>
            <person name="Baker D."/>
            <person name="Gharbi K."/>
            <person name="Hall N."/>
            <person name="Watson M."/>
            <person name="Adriaenssens E.M."/>
            <person name="Foster-Nyarko E."/>
            <person name="Jarju S."/>
            <person name="Secka A."/>
            <person name="Antonio M."/>
            <person name="Oren A."/>
            <person name="Chaudhuri R.R."/>
            <person name="La Ragione R."/>
            <person name="Hildebrand F."/>
            <person name="Pallen M.J."/>
        </authorList>
    </citation>
    <scope>NUCLEOTIDE SEQUENCE</scope>
    <source>
        <strain evidence="3">ChiGjej4B4-12881</strain>
    </source>
</reference>
<comment type="caution">
    <text evidence="3">The sequence shown here is derived from an EMBL/GenBank/DDBJ whole genome shotgun (WGS) entry which is preliminary data.</text>
</comment>
<feature type="domain" description="tRNA(Ile)-lysidine/2-thiocytidine synthase N-terminal" evidence="2">
    <location>
        <begin position="40"/>
        <end position="205"/>
    </location>
</feature>
<dbReference type="PANTHER" id="PTHR43686:SF1">
    <property type="entry name" value="AMINOTRAN_5 DOMAIN-CONTAINING PROTEIN"/>
    <property type="match status" value="1"/>
</dbReference>
<dbReference type="Gene3D" id="3.40.50.620">
    <property type="entry name" value="HUPs"/>
    <property type="match status" value="1"/>
</dbReference>
<dbReference type="GO" id="GO:0008033">
    <property type="term" value="P:tRNA processing"/>
    <property type="evidence" value="ECO:0007669"/>
    <property type="project" value="InterPro"/>
</dbReference>
<sequence>MKTPCQSIESSIIKKFRREIWRPFVQAMQEFRMVEEGDQVAVCISGGKDSMLLAKCMQEIQRHGNVDFGLKFLVMDPGYNPANRRLIEENARLMEIPIQVVDSDIFDTVADIRENPCYLCARMRRGFLYAHAREMGCNKIALGHHFNDAIETTLMGILYGGQFNTMMPKLHSTNFPGMELIRPLYYVREEAILAWKDHNGLRFLQCACRFTEQIAREREARGEAADAADIVHTSKRQEVKELIAALRKNNPSVENNILKSAKNVNLDICLGYVSRGVRHHFMDRYEEGAARGDGADT</sequence>
<dbReference type="Proteomes" id="UP000886780">
    <property type="component" value="Unassembled WGS sequence"/>
</dbReference>
<dbReference type="Pfam" id="PF01171">
    <property type="entry name" value="ATP_bind_3"/>
    <property type="match status" value="1"/>
</dbReference>
<proteinExistence type="predicted"/>
<name>A0A9D1W6N8_9FIRM</name>
<dbReference type="CDD" id="cd24138">
    <property type="entry name" value="TtcA-like"/>
    <property type="match status" value="1"/>
</dbReference>
<accession>A0A9D1W6N8</accession>
<reference evidence="3" key="2">
    <citation type="submission" date="2021-04" db="EMBL/GenBank/DDBJ databases">
        <authorList>
            <person name="Gilroy R."/>
        </authorList>
    </citation>
    <scope>NUCLEOTIDE SEQUENCE</scope>
    <source>
        <strain evidence="3">ChiGjej4B4-12881</strain>
    </source>
</reference>
<dbReference type="AlphaFoldDB" id="A0A9D1W6N8"/>
<dbReference type="SUPFAM" id="SSF52402">
    <property type="entry name" value="Adenine nucleotide alpha hydrolases-like"/>
    <property type="match status" value="1"/>
</dbReference>
<dbReference type="InterPro" id="IPR035107">
    <property type="entry name" value="tRNA_thiolation_TtcA_Ctu1"/>
</dbReference>